<dbReference type="Proteomes" id="UP000777661">
    <property type="component" value="Unassembled WGS sequence"/>
</dbReference>
<dbReference type="Gene3D" id="3.10.180.10">
    <property type="entry name" value="2,3-Dihydroxybiphenyl 1,2-Dioxygenase, domain 1"/>
    <property type="match status" value="1"/>
</dbReference>
<protein>
    <submittedName>
        <fullName evidence="2">VOC family protein</fullName>
    </submittedName>
</protein>
<dbReference type="Pfam" id="PF00903">
    <property type="entry name" value="Glyoxalase"/>
    <property type="match status" value="1"/>
</dbReference>
<dbReference type="InterPro" id="IPR052164">
    <property type="entry name" value="Anthracycline_SecMetBiosynth"/>
</dbReference>
<dbReference type="PANTHER" id="PTHR33993:SF14">
    <property type="entry name" value="GB|AAF24581.1"/>
    <property type="match status" value="1"/>
</dbReference>
<dbReference type="CDD" id="cd07247">
    <property type="entry name" value="SgaA_N_like"/>
    <property type="match status" value="1"/>
</dbReference>
<proteinExistence type="predicted"/>
<dbReference type="PROSITE" id="PS51819">
    <property type="entry name" value="VOC"/>
    <property type="match status" value="1"/>
</dbReference>
<organism evidence="2 3">
    <name type="scientific">Nitratireductor rhodophyticola</name>
    <dbReference type="NCBI Taxonomy" id="2854036"/>
    <lineage>
        <taxon>Bacteria</taxon>
        <taxon>Pseudomonadati</taxon>
        <taxon>Pseudomonadota</taxon>
        <taxon>Alphaproteobacteria</taxon>
        <taxon>Hyphomicrobiales</taxon>
        <taxon>Phyllobacteriaceae</taxon>
        <taxon>Nitratireductor</taxon>
    </lineage>
</organism>
<dbReference type="InterPro" id="IPR037523">
    <property type="entry name" value="VOC_core"/>
</dbReference>
<comment type="caution">
    <text evidence="2">The sequence shown here is derived from an EMBL/GenBank/DDBJ whole genome shotgun (WGS) entry which is preliminary data.</text>
</comment>
<dbReference type="RefSeq" id="WP_223005039.1">
    <property type="nucleotide sequence ID" value="NZ_JAHSQO010000005.1"/>
</dbReference>
<dbReference type="InterPro" id="IPR004360">
    <property type="entry name" value="Glyas_Fos-R_dOase_dom"/>
</dbReference>
<accession>A0ABS7RB98</accession>
<evidence type="ECO:0000313" key="3">
    <source>
        <dbReference type="Proteomes" id="UP000777661"/>
    </source>
</evidence>
<name>A0ABS7RB98_9HYPH</name>
<reference evidence="2 3" key="1">
    <citation type="submission" date="2021-06" db="EMBL/GenBank/DDBJ databases">
        <title>Nitratireductor porphyridii sp. nov., isolated from a small marine red alga, Porphyridium purpureum in South Korea.</title>
        <authorList>
            <person name="Kim K.H."/>
            <person name="Kristyanto S."/>
            <person name="Jeon C.O."/>
        </authorList>
    </citation>
    <scope>NUCLEOTIDE SEQUENCE [LARGE SCALE GENOMIC DNA]</scope>
    <source>
        <strain evidence="2 3">R6</strain>
    </source>
</reference>
<dbReference type="SUPFAM" id="SSF54593">
    <property type="entry name" value="Glyoxalase/Bleomycin resistance protein/Dihydroxybiphenyl dioxygenase"/>
    <property type="match status" value="1"/>
</dbReference>
<evidence type="ECO:0000313" key="2">
    <source>
        <dbReference type="EMBL" id="MBY8918209.1"/>
    </source>
</evidence>
<sequence length="127" mass="13881">MTQHGYFHWNELMTRDAEKIKSFYADTVGWTFDDMDMGGGQTYWIAMVGEAPVAGIFTMAGPDFEGVPEHWMPYLAVDGVDGALDKAKGKGAEVLREPFDVPGVGRIAILREPGGATIGWMTPAPQE</sequence>
<keyword evidence="3" id="KW-1185">Reference proteome</keyword>
<evidence type="ECO:0000259" key="1">
    <source>
        <dbReference type="PROSITE" id="PS51819"/>
    </source>
</evidence>
<dbReference type="EMBL" id="JAHSQO010000005">
    <property type="protein sequence ID" value="MBY8918209.1"/>
    <property type="molecule type" value="Genomic_DNA"/>
</dbReference>
<dbReference type="PANTHER" id="PTHR33993">
    <property type="entry name" value="GLYOXALASE-RELATED"/>
    <property type="match status" value="1"/>
</dbReference>
<feature type="domain" description="VOC" evidence="1">
    <location>
        <begin position="6"/>
        <end position="123"/>
    </location>
</feature>
<gene>
    <name evidence="2" type="ORF">KVG22_16515</name>
</gene>
<dbReference type="InterPro" id="IPR029068">
    <property type="entry name" value="Glyas_Bleomycin-R_OHBP_Dase"/>
</dbReference>